<gene>
    <name evidence="1" type="ORF">DVH24_001461</name>
</gene>
<proteinExistence type="predicted"/>
<sequence>MGCEAGTWSTCASTRGIMLCCSPLRQPRQFLTTQLSTWRRVGEPEILLRFLDVLNPNPPFVFSNLNFEVKCISRTSKAQGHEWPPYLGLV</sequence>
<organism evidence="1 2">
    <name type="scientific">Malus domestica</name>
    <name type="common">Apple</name>
    <name type="synonym">Pyrus malus</name>
    <dbReference type="NCBI Taxonomy" id="3750"/>
    <lineage>
        <taxon>Eukaryota</taxon>
        <taxon>Viridiplantae</taxon>
        <taxon>Streptophyta</taxon>
        <taxon>Embryophyta</taxon>
        <taxon>Tracheophyta</taxon>
        <taxon>Spermatophyta</taxon>
        <taxon>Magnoliopsida</taxon>
        <taxon>eudicotyledons</taxon>
        <taxon>Gunneridae</taxon>
        <taxon>Pentapetalae</taxon>
        <taxon>rosids</taxon>
        <taxon>fabids</taxon>
        <taxon>Rosales</taxon>
        <taxon>Rosaceae</taxon>
        <taxon>Amygdaloideae</taxon>
        <taxon>Maleae</taxon>
        <taxon>Malus</taxon>
    </lineage>
</organism>
<accession>A0A498K1G1</accession>
<name>A0A498K1G1_MALDO</name>
<dbReference type="AlphaFoldDB" id="A0A498K1G1"/>
<evidence type="ECO:0000313" key="2">
    <source>
        <dbReference type="Proteomes" id="UP000290289"/>
    </source>
</evidence>
<evidence type="ECO:0000313" key="1">
    <source>
        <dbReference type="EMBL" id="RXI01227.1"/>
    </source>
</evidence>
<dbReference type="EMBL" id="RDQH01000330">
    <property type="protein sequence ID" value="RXI01227.1"/>
    <property type="molecule type" value="Genomic_DNA"/>
</dbReference>
<dbReference type="Proteomes" id="UP000290289">
    <property type="component" value="Chromosome 4"/>
</dbReference>
<protein>
    <submittedName>
        <fullName evidence="1">Uncharacterized protein</fullName>
    </submittedName>
</protein>
<comment type="caution">
    <text evidence="1">The sequence shown here is derived from an EMBL/GenBank/DDBJ whole genome shotgun (WGS) entry which is preliminary data.</text>
</comment>
<keyword evidence="2" id="KW-1185">Reference proteome</keyword>
<reference evidence="1 2" key="1">
    <citation type="submission" date="2018-10" db="EMBL/GenBank/DDBJ databases">
        <title>A high-quality apple genome assembly.</title>
        <authorList>
            <person name="Hu J."/>
        </authorList>
    </citation>
    <scope>NUCLEOTIDE SEQUENCE [LARGE SCALE GENOMIC DNA]</scope>
    <source>
        <strain evidence="2">cv. HFTH1</strain>
        <tissue evidence="1">Young leaf</tissue>
    </source>
</reference>